<protein>
    <submittedName>
        <fullName evidence="2">Transcription factor PIF1</fullName>
    </submittedName>
</protein>
<keyword evidence="3" id="KW-1185">Reference proteome</keyword>
<dbReference type="Proteomes" id="UP001558713">
    <property type="component" value="Unassembled WGS sequence"/>
</dbReference>
<dbReference type="GO" id="GO:0003677">
    <property type="term" value="F:DNA binding"/>
    <property type="evidence" value="ECO:0007669"/>
    <property type="project" value="UniProtKB-KW"/>
</dbReference>
<organism evidence="2 3">
    <name type="scientific">Cardamine amara subsp. amara</name>
    <dbReference type="NCBI Taxonomy" id="228776"/>
    <lineage>
        <taxon>Eukaryota</taxon>
        <taxon>Viridiplantae</taxon>
        <taxon>Streptophyta</taxon>
        <taxon>Embryophyta</taxon>
        <taxon>Tracheophyta</taxon>
        <taxon>Spermatophyta</taxon>
        <taxon>Magnoliopsida</taxon>
        <taxon>eudicotyledons</taxon>
        <taxon>Gunneridae</taxon>
        <taxon>Pentapetalae</taxon>
        <taxon>rosids</taxon>
        <taxon>malvids</taxon>
        <taxon>Brassicales</taxon>
        <taxon>Brassicaceae</taxon>
        <taxon>Cardamineae</taxon>
        <taxon>Cardamine</taxon>
    </lineage>
</organism>
<gene>
    <name evidence="2" type="ORF">V5N11_035289</name>
</gene>
<evidence type="ECO:0000256" key="1">
    <source>
        <dbReference type="ARBA" id="ARBA00023125"/>
    </source>
</evidence>
<dbReference type="PANTHER" id="PTHR45855">
    <property type="entry name" value="TRANSCRIPTION FACTOR PIF1-RELATED"/>
    <property type="match status" value="1"/>
</dbReference>
<keyword evidence="1" id="KW-0238">DNA-binding</keyword>
<evidence type="ECO:0000313" key="2">
    <source>
        <dbReference type="EMBL" id="KAL1217902.1"/>
    </source>
</evidence>
<proteinExistence type="predicted"/>
<dbReference type="InterPro" id="IPR031066">
    <property type="entry name" value="bHLH_ALC-like_plant"/>
</dbReference>
<comment type="caution">
    <text evidence="2">The sequence shown here is derived from an EMBL/GenBank/DDBJ whole genome shotgun (WGS) entry which is preliminary data.</text>
</comment>
<name>A0ABD1BL75_CARAN</name>
<reference evidence="2 3" key="1">
    <citation type="submission" date="2024-04" db="EMBL/GenBank/DDBJ databases">
        <title>Genome assembly C_amara_ONT_v2.</title>
        <authorList>
            <person name="Yant L."/>
            <person name="Moore C."/>
            <person name="Slenker M."/>
        </authorList>
    </citation>
    <scope>NUCLEOTIDE SEQUENCE [LARGE SCALE GENOMIC DNA]</scope>
    <source>
        <tissue evidence="2">Leaf</tissue>
    </source>
</reference>
<dbReference type="PANTHER" id="PTHR45855:SF16">
    <property type="entry name" value="TRANSCRIPTION FACTOR PIF1"/>
    <property type="match status" value="1"/>
</dbReference>
<accession>A0ABD1BL75</accession>
<evidence type="ECO:0000313" key="3">
    <source>
        <dbReference type="Proteomes" id="UP001558713"/>
    </source>
</evidence>
<dbReference type="EMBL" id="JBANAX010000235">
    <property type="protein sequence ID" value="KAL1217902.1"/>
    <property type="molecule type" value="Genomic_DNA"/>
</dbReference>
<sequence length="102" mass="11583">MLDEAIEYMISLPLQIHMMSMGCDMMPMMYTGMQQYMTHMPMGMNQPLPPHAFMPFPNMLGTQRPFPTQTHIGGSVFSAPHYPDPSRVFVPNQQCNPTSICN</sequence>
<dbReference type="AlphaFoldDB" id="A0ABD1BL75"/>